<evidence type="ECO:0000313" key="1">
    <source>
        <dbReference type="Ensembl" id="ENSOANP00000042044.1"/>
    </source>
</evidence>
<gene>
    <name evidence="1" type="primary">KRTAP7-1</name>
</gene>
<protein>
    <submittedName>
        <fullName evidence="1">Keratin associated protein 7-1</fullName>
    </submittedName>
</protein>
<dbReference type="InParanoid" id="A0A6I8NLM5"/>
<dbReference type="FunCoup" id="A0A6I8NLM5">
    <property type="interactions" value="8"/>
</dbReference>
<dbReference type="PANTHER" id="PTHR38504">
    <property type="entry name" value="KERATIN-ASSOCIATED PROTEIN 7-1"/>
    <property type="match status" value="1"/>
</dbReference>
<accession>A0A6I8NLM5</accession>
<dbReference type="GeneTree" id="ENSGT00390000015202"/>
<proteinExistence type="predicted"/>
<dbReference type="Proteomes" id="UP000002279">
    <property type="component" value="Chromosome 17"/>
</dbReference>
<reference evidence="1" key="3">
    <citation type="submission" date="2025-09" db="UniProtKB">
        <authorList>
            <consortium name="Ensembl"/>
        </authorList>
    </citation>
    <scope>IDENTIFICATION</scope>
    <source>
        <strain evidence="1">Glennie</strain>
    </source>
</reference>
<reference evidence="1" key="2">
    <citation type="submission" date="2025-08" db="UniProtKB">
        <authorList>
            <consortium name="Ensembl"/>
        </authorList>
    </citation>
    <scope>IDENTIFICATION</scope>
    <source>
        <strain evidence="1">Glennie</strain>
    </source>
</reference>
<dbReference type="Bgee" id="ENSOANG00000040530">
    <property type="expression patterns" value="Expressed in ovary and 1 other cell type or tissue"/>
</dbReference>
<dbReference type="InterPro" id="IPR020184">
    <property type="entry name" value="KRTAP7"/>
</dbReference>
<dbReference type="OMA" id="FCCGNYF"/>
<sequence>MTLSSTSASVSAMTRHFGCNSFYAANSGLYPYGGYPSYGTNWHGSFRPSPLNCMVPLGNPLNYGFTGYGSLGFGFGGSNFNTLGCGYGGSVFRPWGSNSGYGYSTY</sequence>
<organism evidence="1 2">
    <name type="scientific">Ornithorhynchus anatinus</name>
    <name type="common">Duckbill platypus</name>
    <dbReference type="NCBI Taxonomy" id="9258"/>
    <lineage>
        <taxon>Eukaryota</taxon>
        <taxon>Metazoa</taxon>
        <taxon>Chordata</taxon>
        <taxon>Craniata</taxon>
        <taxon>Vertebrata</taxon>
        <taxon>Euteleostomi</taxon>
        <taxon>Mammalia</taxon>
        <taxon>Monotremata</taxon>
        <taxon>Ornithorhynchidae</taxon>
        <taxon>Ornithorhynchus</taxon>
    </lineage>
</organism>
<dbReference type="Ensembl" id="ENSOANT00000065489.1">
    <property type="protein sequence ID" value="ENSOANP00000042044.1"/>
    <property type="gene ID" value="ENSOANG00000040530.1"/>
</dbReference>
<dbReference type="Pfam" id="PF15034">
    <property type="entry name" value="KRTAP7"/>
    <property type="match status" value="1"/>
</dbReference>
<keyword evidence="2" id="KW-1185">Reference proteome</keyword>
<name>A0A6I8NLM5_ORNAN</name>
<dbReference type="PANTHER" id="PTHR38504:SF1">
    <property type="entry name" value="KERATIN-ASSOCIATED PROTEIN 7-1"/>
    <property type="match status" value="1"/>
</dbReference>
<reference evidence="1 2" key="1">
    <citation type="journal article" date="2008" name="Nature">
        <title>Genome analysis of the platypus reveals unique signatures of evolution.</title>
        <authorList>
            <person name="Warren W.C."/>
            <person name="Hillier L.W."/>
            <person name="Marshall Graves J.A."/>
            <person name="Birney E."/>
            <person name="Ponting C.P."/>
            <person name="Grutzner F."/>
            <person name="Belov K."/>
            <person name="Miller W."/>
            <person name="Clarke L."/>
            <person name="Chinwalla A.T."/>
            <person name="Yang S.P."/>
            <person name="Heger A."/>
            <person name="Locke D.P."/>
            <person name="Miethke P."/>
            <person name="Waters P.D."/>
            <person name="Veyrunes F."/>
            <person name="Fulton L."/>
            <person name="Fulton B."/>
            <person name="Graves T."/>
            <person name="Wallis J."/>
            <person name="Puente X.S."/>
            <person name="Lopez-Otin C."/>
            <person name="Ordonez G.R."/>
            <person name="Eichler E.E."/>
            <person name="Chen L."/>
            <person name="Cheng Z."/>
            <person name="Deakin J.E."/>
            <person name="Alsop A."/>
            <person name="Thompson K."/>
            <person name="Kirby P."/>
            <person name="Papenfuss A.T."/>
            <person name="Wakefield M.J."/>
            <person name="Olender T."/>
            <person name="Lancet D."/>
            <person name="Huttley G.A."/>
            <person name="Smit A.F."/>
            <person name="Pask A."/>
            <person name="Temple-Smith P."/>
            <person name="Batzer M.A."/>
            <person name="Walker J.A."/>
            <person name="Konkel M.K."/>
            <person name="Harris R.S."/>
            <person name="Whittington C.M."/>
            <person name="Wong E.S."/>
            <person name="Gemmell N.J."/>
            <person name="Buschiazzo E."/>
            <person name="Vargas Jentzsch I.M."/>
            <person name="Merkel A."/>
            <person name="Schmitz J."/>
            <person name="Zemann A."/>
            <person name="Churakov G."/>
            <person name="Kriegs J.O."/>
            <person name="Brosius J."/>
            <person name="Murchison E.P."/>
            <person name="Sachidanandam R."/>
            <person name="Smith C."/>
            <person name="Hannon G.J."/>
            <person name="Tsend-Ayush E."/>
            <person name="McMillan D."/>
            <person name="Attenborough R."/>
            <person name="Rens W."/>
            <person name="Ferguson-Smith M."/>
            <person name="Lefevre C.M."/>
            <person name="Sharp J.A."/>
            <person name="Nicholas K.R."/>
            <person name="Ray D.A."/>
            <person name="Kube M."/>
            <person name="Reinhardt R."/>
            <person name="Pringle T.H."/>
            <person name="Taylor J."/>
            <person name="Jones R.C."/>
            <person name="Nixon B."/>
            <person name="Dacheux J.L."/>
            <person name="Niwa H."/>
            <person name="Sekita Y."/>
            <person name="Huang X."/>
            <person name="Stark A."/>
            <person name="Kheradpour P."/>
            <person name="Kellis M."/>
            <person name="Flicek P."/>
            <person name="Chen Y."/>
            <person name="Webber C."/>
            <person name="Hardison R."/>
            <person name="Nelson J."/>
            <person name="Hallsworth-Pepin K."/>
            <person name="Delehaunty K."/>
            <person name="Markovic C."/>
            <person name="Minx P."/>
            <person name="Feng Y."/>
            <person name="Kremitzki C."/>
            <person name="Mitreva M."/>
            <person name="Glasscock J."/>
            <person name="Wylie T."/>
            <person name="Wohldmann P."/>
            <person name="Thiru P."/>
            <person name="Nhan M.N."/>
            <person name="Pohl C.S."/>
            <person name="Smith S.M."/>
            <person name="Hou S."/>
            <person name="Nefedov M."/>
            <person name="de Jong P.J."/>
            <person name="Renfree M.B."/>
            <person name="Mardis E.R."/>
            <person name="Wilson R.K."/>
        </authorList>
    </citation>
    <scope>NUCLEOTIDE SEQUENCE [LARGE SCALE GENOMIC DNA]</scope>
    <source>
        <strain evidence="1 2">Glennie</strain>
    </source>
</reference>
<dbReference type="AlphaFoldDB" id="A0A6I8NLM5"/>
<evidence type="ECO:0000313" key="2">
    <source>
        <dbReference type="Proteomes" id="UP000002279"/>
    </source>
</evidence>